<evidence type="ECO:0000313" key="2">
    <source>
        <dbReference type="EMBL" id="CBJ81643.1"/>
    </source>
</evidence>
<accession>D3V1U9</accession>
<dbReference type="HOGENOM" id="CLU_2653629_0_0_6"/>
<name>D3V1U9_XENBS</name>
<keyword evidence="1" id="KW-0812">Transmembrane</keyword>
<protein>
    <submittedName>
        <fullName evidence="2">Uncharacterized protein</fullName>
    </submittedName>
</protein>
<dbReference type="STRING" id="406818.XBJ1_2519"/>
<dbReference type="AlphaFoldDB" id="D3V1U9"/>
<reference evidence="2" key="1">
    <citation type="journal article" date="2011" name="PLoS ONE">
        <title>The entomopathogenic bacterial endosymbionts xenorhabdus and photorhabdus: convergent lifestyles from divergent genomes.</title>
        <authorList>
            <person name="Chaston J.M."/>
            <person name="Suen G."/>
            <person name="Tucker S.L."/>
            <person name="Andersen A.W."/>
            <person name="Bhasin A."/>
            <person name="Bode E."/>
            <person name="Bode H.B."/>
            <person name="Brachmann A.O."/>
            <person name="Cowles C.E."/>
            <person name="Cowles K.N."/>
            <person name="Darby C."/>
            <person name="de Leon L."/>
            <person name="Drace K."/>
            <person name="Du Z."/>
            <person name="Givaudan A."/>
            <person name="Herbert Tran E.E."/>
            <person name="Jewell K.A."/>
            <person name="Knack J.J."/>
            <person name="Krasomil-Osterfeld K.C."/>
            <person name="Kukor R."/>
            <person name="Lanois A."/>
            <person name="Latreille P."/>
            <person name="Leimgruber N.K."/>
            <person name="Lipke C.M."/>
            <person name="Liu R."/>
            <person name="Lu X."/>
            <person name="Martens E.C."/>
            <person name="Marri P.R."/>
            <person name="Medigue C."/>
            <person name="Menard M.L."/>
            <person name="Miller N.M."/>
            <person name="Morales-Soto N."/>
            <person name="Norton S."/>
            <person name="Ogier J.C."/>
            <person name="Orchard S.S."/>
            <person name="Park D."/>
            <person name="Park Y."/>
            <person name="Qurollo B.A."/>
            <person name="Sugar D.R."/>
            <person name="Richards G.R."/>
            <person name="Rouy Z."/>
            <person name="Slominski B."/>
            <person name="Slominski K."/>
            <person name="Snyder H."/>
            <person name="Tjaden B.C."/>
            <person name="van der Hoeven R."/>
            <person name="Welch R.D."/>
            <person name="Wheeler C."/>
            <person name="Xiang B."/>
            <person name="Barbazuk B."/>
            <person name="Gaudriault S."/>
            <person name="Goodner B."/>
            <person name="Slater S.C."/>
            <person name="Forst S."/>
            <person name="Goldman B.S."/>
            <person name="Goodrich-Blair H."/>
        </authorList>
    </citation>
    <scope>NUCLEOTIDE SEQUENCE [LARGE SCALE GENOMIC DNA]</scope>
    <source>
        <strain evidence="2">SS-2004</strain>
    </source>
</reference>
<feature type="transmembrane region" description="Helical" evidence="1">
    <location>
        <begin position="20"/>
        <end position="45"/>
    </location>
</feature>
<proteinExistence type="predicted"/>
<evidence type="ECO:0000313" key="3">
    <source>
        <dbReference type="Proteomes" id="UP000002045"/>
    </source>
</evidence>
<sequence length="84" mass="10201">MDCNSDHNNKYIKINALGYFIILLFYYFIILLFYYFIILLFYYFIILLLREVICNIIPIKISCYINISAYISFKENFRVARPNS</sequence>
<gene>
    <name evidence="2" type="ordered locus">XBJ1_2519</name>
</gene>
<dbReference type="EMBL" id="FN667741">
    <property type="protein sequence ID" value="CBJ81643.1"/>
    <property type="molecule type" value="Genomic_DNA"/>
</dbReference>
<evidence type="ECO:0000256" key="1">
    <source>
        <dbReference type="SAM" id="Phobius"/>
    </source>
</evidence>
<organism evidence="2 3">
    <name type="scientific">Xenorhabdus bovienii (strain SS-2004)</name>
    <name type="common">Xenorhabdus nematophila subsp. bovienii</name>
    <dbReference type="NCBI Taxonomy" id="406818"/>
    <lineage>
        <taxon>Bacteria</taxon>
        <taxon>Pseudomonadati</taxon>
        <taxon>Pseudomonadota</taxon>
        <taxon>Gammaproteobacteria</taxon>
        <taxon>Enterobacterales</taxon>
        <taxon>Morganellaceae</taxon>
        <taxon>Xenorhabdus</taxon>
    </lineage>
</organism>
<dbReference type="Proteomes" id="UP000002045">
    <property type="component" value="Chromosome"/>
</dbReference>
<dbReference type="KEGG" id="xbo:XBJ1_2519"/>
<keyword evidence="1" id="KW-0472">Membrane</keyword>
<keyword evidence="1" id="KW-1133">Transmembrane helix</keyword>